<dbReference type="AlphaFoldDB" id="A0A0M1NJ56"/>
<evidence type="ECO:0000259" key="8">
    <source>
        <dbReference type="PROSITE" id="PS50928"/>
    </source>
</evidence>
<proteinExistence type="inferred from homology"/>
<accession>A0A0M1NJ56</accession>
<keyword evidence="3" id="KW-1003">Cell membrane</keyword>
<dbReference type="PATRIC" id="fig|1705565.3.peg.5602"/>
<dbReference type="CDD" id="cd06261">
    <property type="entry name" value="TM_PBP2"/>
    <property type="match status" value="1"/>
</dbReference>
<dbReference type="GO" id="GO:0005886">
    <property type="term" value="C:plasma membrane"/>
    <property type="evidence" value="ECO:0007669"/>
    <property type="project" value="UniProtKB-SubCell"/>
</dbReference>
<dbReference type="PROSITE" id="PS50928">
    <property type="entry name" value="ABC_TM1"/>
    <property type="match status" value="1"/>
</dbReference>
<dbReference type="InterPro" id="IPR000515">
    <property type="entry name" value="MetI-like"/>
</dbReference>
<evidence type="ECO:0000256" key="6">
    <source>
        <dbReference type="ARBA" id="ARBA00023136"/>
    </source>
</evidence>
<organism evidence="9 10">
    <name type="scientific">Paenibacillus solani</name>
    <dbReference type="NCBI Taxonomy" id="1705565"/>
    <lineage>
        <taxon>Bacteria</taxon>
        <taxon>Bacillati</taxon>
        <taxon>Bacillota</taxon>
        <taxon>Bacilli</taxon>
        <taxon>Bacillales</taxon>
        <taxon>Paenibacillaceae</taxon>
        <taxon>Paenibacillus</taxon>
    </lineage>
</organism>
<keyword evidence="5 7" id="KW-1133">Transmembrane helix</keyword>
<comment type="similarity">
    <text evidence="7">Belongs to the binding-protein-dependent transport system permease family.</text>
</comment>
<dbReference type="InterPro" id="IPR050809">
    <property type="entry name" value="UgpAE/MalFG_permease"/>
</dbReference>
<dbReference type="SUPFAM" id="SSF161098">
    <property type="entry name" value="MetI-like"/>
    <property type="match status" value="1"/>
</dbReference>
<keyword evidence="6 7" id="KW-0472">Membrane</keyword>
<feature type="transmembrane region" description="Helical" evidence="7">
    <location>
        <begin position="31"/>
        <end position="55"/>
    </location>
</feature>
<dbReference type="EMBL" id="LIUT01000003">
    <property type="protein sequence ID" value="KOR82288.1"/>
    <property type="molecule type" value="Genomic_DNA"/>
</dbReference>
<protein>
    <submittedName>
        <fullName evidence="9">Protein lplB</fullName>
    </submittedName>
</protein>
<evidence type="ECO:0000256" key="1">
    <source>
        <dbReference type="ARBA" id="ARBA00004651"/>
    </source>
</evidence>
<dbReference type="Proteomes" id="UP000036932">
    <property type="component" value="Unassembled WGS sequence"/>
</dbReference>
<comment type="subcellular location">
    <subcellularLocation>
        <location evidence="1 7">Cell membrane</location>
        <topology evidence="1 7">Multi-pass membrane protein</topology>
    </subcellularLocation>
</comment>
<dbReference type="GO" id="GO:0055085">
    <property type="term" value="P:transmembrane transport"/>
    <property type="evidence" value="ECO:0007669"/>
    <property type="project" value="InterPro"/>
</dbReference>
<evidence type="ECO:0000256" key="7">
    <source>
        <dbReference type="RuleBase" id="RU363032"/>
    </source>
</evidence>
<evidence type="ECO:0000256" key="3">
    <source>
        <dbReference type="ARBA" id="ARBA00022475"/>
    </source>
</evidence>
<keyword evidence="10" id="KW-1185">Reference proteome</keyword>
<evidence type="ECO:0000313" key="9">
    <source>
        <dbReference type="EMBL" id="KOR82288.1"/>
    </source>
</evidence>
<dbReference type="InterPro" id="IPR035906">
    <property type="entry name" value="MetI-like_sf"/>
</dbReference>
<keyword evidence="2 7" id="KW-0813">Transport</keyword>
<evidence type="ECO:0000256" key="2">
    <source>
        <dbReference type="ARBA" id="ARBA00022448"/>
    </source>
</evidence>
<feature type="transmembrane region" description="Helical" evidence="7">
    <location>
        <begin position="285"/>
        <end position="310"/>
    </location>
</feature>
<evidence type="ECO:0000256" key="4">
    <source>
        <dbReference type="ARBA" id="ARBA00022692"/>
    </source>
</evidence>
<feature type="transmembrane region" description="Helical" evidence="7">
    <location>
        <begin position="177"/>
        <end position="203"/>
    </location>
</feature>
<dbReference type="Pfam" id="PF00528">
    <property type="entry name" value="BPD_transp_1"/>
    <property type="match status" value="1"/>
</dbReference>
<dbReference type="RefSeq" id="WP_054403937.1">
    <property type="nucleotide sequence ID" value="NZ_LIUT01000003.1"/>
</dbReference>
<feature type="transmembrane region" description="Helical" evidence="7">
    <location>
        <begin position="92"/>
        <end position="113"/>
    </location>
</feature>
<sequence>MAQISVEQKAVPKRKRDNGFLRFFKQWDIQLMVLPALALIFVFSYIPMYGILMAFQDFNIFKGMGGSPFVGMKHFQMFFESPEFMNVMRNTIVISLLKFAIGFPAPILLALMLNEVRHMFFKRLVQTVSYLPHFLSWVIVSGFVVSLLSTDNGSVNILMEKMNLIKEPINFLSLPEYFWGILVTTGVWKEIGFSSIVYLAAVAGVDPHMYEAADMDGASKFRQIFTITLPSIMPVVIIFMILAIGNLLTAGFEDILLLAKNPVLRGVSDVIDTYVYRIGIENSRFSYATAVGLFKAVISVMLLTIANVIARRSGNSLW</sequence>
<dbReference type="PANTHER" id="PTHR43227">
    <property type="entry name" value="BLL4140 PROTEIN"/>
    <property type="match status" value="1"/>
</dbReference>
<dbReference type="OrthoDB" id="9785836at2"/>
<dbReference type="PANTHER" id="PTHR43227:SF11">
    <property type="entry name" value="BLL4140 PROTEIN"/>
    <property type="match status" value="1"/>
</dbReference>
<gene>
    <name evidence="9" type="ORF">AM231_18280</name>
</gene>
<name>A0A0M1NJ56_9BACL</name>
<keyword evidence="4 7" id="KW-0812">Transmembrane</keyword>
<dbReference type="Gene3D" id="1.10.3720.10">
    <property type="entry name" value="MetI-like"/>
    <property type="match status" value="1"/>
</dbReference>
<evidence type="ECO:0000313" key="10">
    <source>
        <dbReference type="Proteomes" id="UP000036932"/>
    </source>
</evidence>
<evidence type="ECO:0000256" key="5">
    <source>
        <dbReference type="ARBA" id="ARBA00022989"/>
    </source>
</evidence>
<feature type="transmembrane region" description="Helical" evidence="7">
    <location>
        <begin position="134"/>
        <end position="157"/>
    </location>
</feature>
<comment type="caution">
    <text evidence="9">The sequence shown here is derived from an EMBL/GenBank/DDBJ whole genome shotgun (WGS) entry which is preliminary data.</text>
</comment>
<reference evidence="10" key="1">
    <citation type="submission" date="2015-08" db="EMBL/GenBank/DDBJ databases">
        <title>Genome sequencing project for genomic taxonomy and phylogenomics of Bacillus-like bacteria.</title>
        <authorList>
            <person name="Liu B."/>
            <person name="Wang J."/>
            <person name="Zhu Y."/>
            <person name="Liu G."/>
            <person name="Chen Q."/>
            <person name="Chen Z."/>
            <person name="Lan J."/>
            <person name="Che J."/>
            <person name="Ge C."/>
            <person name="Shi H."/>
            <person name="Pan Z."/>
            <person name="Liu X."/>
        </authorList>
    </citation>
    <scope>NUCLEOTIDE SEQUENCE [LARGE SCALE GENOMIC DNA]</scope>
    <source>
        <strain evidence="10">FJAT-22460</strain>
    </source>
</reference>
<feature type="domain" description="ABC transmembrane type-1" evidence="8">
    <location>
        <begin position="88"/>
        <end position="306"/>
    </location>
</feature>
<feature type="transmembrane region" description="Helical" evidence="7">
    <location>
        <begin position="224"/>
        <end position="248"/>
    </location>
</feature>